<reference evidence="4 5" key="1">
    <citation type="journal article" date="2009" name="Genome Res.">
        <title>Comparative genomics of the fungal pathogens Candida dubliniensis and Candida albicans.</title>
        <authorList>
            <person name="Jackson A.P."/>
            <person name="Gamble J.A."/>
            <person name="Yeomans T."/>
            <person name="Moran G.P."/>
            <person name="Saunders D."/>
            <person name="Harris D."/>
            <person name="Aslett M."/>
            <person name="Barrell J.F."/>
            <person name="Butler G."/>
            <person name="Citiulo F."/>
            <person name="Coleman D.C."/>
            <person name="de Groot P.W.J."/>
            <person name="Goodwin T.J."/>
            <person name="Quail M.A."/>
            <person name="McQuillan J."/>
            <person name="Munro C.A."/>
            <person name="Pain A."/>
            <person name="Poulter R.T."/>
            <person name="Rajandream M.A."/>
            <person name="Renauld H."/>
            <person name="Spiering M.J."/>
            <person name="Tivey A."/>
            <person name="Gow N.A.R."/>
            <person name="Barrell B."/>
            <person name="Sullivan D.J."/>
            <person name="Berriman M."/>
        </authorList>
    </citation>
    <scope>NUCLEOTIDE SEQUENCE [LARGE SCALE GENOMIC DNA]</scope>
    <source>
        <strain evidence="5">CD36 / ATCC MYA-646 / CBS 7987 / NCPF 3949 / NRRL Y-17841</strain>
    </source>
</reference>
<protein>
    <submittedName>
        <fullName evidence="4">Uncharacterized protein</fullName>
    </submittedName>
</protein>
<feature type="compositionally biased region" description="Polar residues" evidence="2">
    <location>
        <begin position="24"/>
        <end position="38"/>
    </location>
</feature>
<dbReference type="HOGENOM" id="CLU_787547_0_0_1"/>
<keyword evidence="1" id="KW-0175">Coiled coil</keyword>
<feature type="compositionally biased region" description="Low complexity" evidence="2">
    <location>
        <begin position="39"/>
        <end position="88"/>
    </location>
</feature>
<dbReference type="OrthoDB" id="4025787at2759"/>
<evidence type="ECO:0000313" key="3">
    <source>
        <dbReference type="CGD" id="CAL0000163323"/>
    </source>
</evidence>
<dbReference type="EMBL" id="FM992692">
    <property type="protein sequence ID" value="CAX41436.1"/>
    <property type="molecule type" value="Genomic_DNA"/>
</dbReference>
<evidence type="ECO:0000313" key="4">
    <source>
        <dbReference type="EMBL" id="CAX41436.1"/>
    </source>
</evidence>
<dbReference type="VEuPathDB" id="FungiDB:CD36_50540"/>
<sequence>MVSASTIKVLPPANGKKLWRVRKSTPNTHQRSNSLPGNKSSTTLPISSKSSNRSCSTSSIASTTATTPTTTTTNNNNNNNSSPMQSSSIECLNNSLKIVAAASKFTIKRPPLRRPKNKPGKPKDFVFVDLSPVQSDNSSESEPNGGITTTVSKSRRSSNSGNSATATATGNKIAAINVPVLPTNVVAPATPMTTSNSMNSINDFNTYGKPPPPVKDANTYIGATNMEPSLSSNDGFGLPSPVESLDDFLISEFDLWENEVNWQSMIPNTQQQQQQQQQSTSSVVSPIIRTENNQQQQQQGQYEQYFDIVSIVQQQQEQIQKLQQQLQQITKSNNNNNNNGNGNTLPQIDMINSIINNNIANSIPIPTSSATTTTTNNGFMDFVF</sequence>
<feature type="compositionally biased region" description="Low complexity" evidence="2">
    <location>
        <begin position="148"/>
        <end position="166"/>
    </location>
</feature>
<feature type="region of interest" description="Disordered" evidence="2">
    <location>
        <begin position="1"/>
        <end position="88"/>
    </location>
</feature>
<gene>
    <name evidence="3" type="ordered locus">Cd36_50540</name>
    <name evidence="4" type="ORF">CD36_50540</name>
</gene>
<proteinExistence type="predicted"/>
<evidence type="ECO:0000313" key="5">
    <source>
        <dbReference type="Proteomes" id="UP000002605"/>
    </source>
</evidence>
<feature type="region of interest" description="Disordered" evidence="2">
    <location>
        <begin position="133"/>
        <end position="166"/>
    </location>
</feature>
<accession>B9WGZ7</accession>
<feature type="coiled-coil region" evidence="1">
    <location>
        <begin position="312"/>
        <end position="339"/>
    </location>
</feature>
<dbReference type="KEGG" id="cdu:CD36_50540"/>
<organism evidence="4 5">
    <name type="scientific">Candida dubliniensis (strain CD36 / ATCC MYA-646 / CBS 7987 / NCPF 3949 / NRRL Y-17841)</name>
    <name type="common">Yeast</name>
    <dbReference type="NCBI Taxonomy" id="573826"/>
    <lineage>
        <taxon>Eukaryota</taxon>
        <taxon>Fungi</taxon>
        <taxon>Dikarya</taxon>
        <taxon>Ascomycota</taxon>
        <taxon>Saccharomycotina</taxon>
        <taxon>Pichiomycetes</taxon>
        <taxon>Debaryomycetaceae</taxon>
        <taxon>Candida/Lodderomyces clade</taxon>
        <taxon>Candida</taxon>
    </lineage>
</organism>
<name>B9WGZ7_CANDC</name>
<dbReference type="AlphaFoldDB" id="B9WGZ7"/>
<dbReference type="Proteomes" id="UP000002605">
    <property type="component" value="Chromosome 5"/>
</dbReference>
<keyword evidence="5" id="KW-1185">Reference proteome</keyword>
<evidence type="ECO:0000256" key="1">
    <source>
        <dbReference type="SAM" id="Coils"/>
    </source>
</evidence>
<dbReference type="RefSeq" id="XP_002420360.1">
    <property type="nucleotide sequence ID" value="XM_002420315.1"/>
</dbReference>
<dbReference type="CGD" id="CAL0000163323">
    <property type="gene designation" value="Cd36_50540"/>
</dbReference>
<dbReference type="GeneID" id="8048331"/>
<feature type="compositionally biased region" description="Polar residues" evidence="2">
    <location>
        <begin position="133"/>
        <end position="142"/>
    </location>
</feature>
<evidence type="ECO:0000256" key="2">
    <source>
        <dbReference type="SAM" id="MobiDB-lite"/>
    </source>
</evidence>